<gene>
    <name evidence="2" type="ORF">LR394_35240</name>
</gene>
<evidence type="ECO:0000313" key="3">
    <source>
        <dbReference type="Proteomes" id="UP001138997"/>
    </source>
</evidence>
<evidence type="ECO:0000256" key="1">
    <source>
        <dbReference type="SAM" id="MobiDB-lite"/>
    </source>
</evidence>
<dbReference type="AlphaFoldDB" id="A0A9X1SXT5"/>
<reference evidence="2" key="1">
    <citation type="submission" date="2021-11" db="EMBL/GenBank/DDBJ databases">
        <title>Streptomyces corallinus and Kineosporia corallina sp. nov., two new coral-derived marine actinobacteria.</title>
        <authorList>
            <person name="Buangrab K."/>
            <person name="Sutthacheep M."/>
            <person name="Yeemin T."/>
            <person name="Harunari E."/>
            <person name="Igarashi Y."/>
            <person name="Sripreechasak P."/>
            <person name="Kanchanasin P."/>
            <person name="Tanasupawat S."/>
            <person name="Phongsopitanun W."/>
        </authorList>
    </citation>
    <scope>NUCLEOTIDE SEQUENCE</scope>
    <source>
        <strain evidence="2">JCM 31032</strain>
    </source>
</reference>
<dbReference type="Proteomes" id="UP001138997">
    <property type="component" value="Unassembled WGS sequence"/>
</dbReference>
<name>A0A9X1SXT5_9ACTN</name>
<comment type="caution">
    <text evidence="2">The sequence shown here is derived from an EMBL/GenBank/DDBJ whole genome shotgun (WGS) entry which is preliminary data.</text>
</comment>
<evidence type="ECO:0000313" key="2">
    <source>
        <dbReference type="EMBL" id="MCD5316164.1"/>
    </source>
</evidence>
<dbReference type="EMBL" id="JAJOMB010000027">
    <property type="protein sequence ID" value="MCD5316164.1"/>
    <property type="molecule type" value="Genomic_DNA"/>
</dbReference>
<proteinExistence type="predicted"/>
<sequence length="125" mass="13021">MSRDGMVMGAASVQSQWLAQDSVGGERESGSRVWTVESVRALGVTTDLATAASVLGFGRTLAFDLLRKSEFPVPVLRAGRKIRVPVQGLLACLGADVPTLTGDDVPADRGAVSSPRDARPRTGAA</sequence>
<feature type="region of interest" description="Disordered" evidence="1">
    <location>
        <begin position="98"/>
        <end position="125"/>
    </location>
</feature>
<feature type="compositionally biased region" description="Basic and acidic residues" evidence="1">
    <location>
        <begin position="116"/>
        <end position="125"/>
    </location>
</feature>
<evidence type="ECO:0008006" key="4">
    <source>
        <dbReference type="Google" id="ProtNLM"/>
    </source>
</evidence>
<keyword evidence="3" id="KW-1185">Reference proteome</keyword>
<dbReference type="RefSeq" id="WP_231449016.1">
    <property type="nucleotide sequence ID" value="NZ_JAJOMB010000027.1"/>
</dbReference>
<protein>
    <recommendedName>
        <fullName evidence="4">Helix-turn-helix domain-containing protein</fullName>
    </recommendedName>
</protein>
<accession>A0A9X1SXT5</accession>
<organism evidence="2 3">
    <name type="scientific">Kineosporia babensis</name>
    <dbReference type="NCBI Taxonomy" id="499548"/>
    <lineage>
        <taxon>Bacteria</taxon>
        <taxon>Bacillati</taxon>
        <taxon>Actinomycetota</taxon>
        <taxon>Actinomycetes</taxon>
        <taxon>Kineosporiales</taxon>
        <taxon>Kineosporiaceae</taxon>
        <taxon>Kineosporia</taxon>
    </lineage>
</organism>